<dbReference type="PROSITE" id="PS51318">
    <property type="entry name" value="TAT"/>
    <property type="match status" value="1"/>
</dbReference>
<evidence type="ECO:0000256" key="1">
    <source>
        <dbReference type="ARBA" id="ARBA00004418"/>
    </source>
</evidence>
<accession>A0ABS3KSY7</accession>
<dbReference type="RefSeq" id="WP_207417875.1">
    <property type="nucleotide sequence ID" value="NZ_CP061177.1"/>
</dbReference>
<protein>
    <submittedName>
        <fullName evidence="7">ABC transporter substrate-binding protein</fullName>
    </submittedName>
</protein>
<evidence type="ECO:0000313" key="8">
    <source>
        <dbReference type="Proteomes" id="UP001518989"/>
    </source>
</evidence>
<evidence type="ECO:0000256" key="2">
    <source>
        <dbReference type="ARBA" id="ARBA00005695"/>
    </source>
</evidence>
<comment type="caution">
    <text evidence="7">The sequence shown here is derived from an EMBL/GenBank/DDBJ whole genome shotgun (WGS) entry which is preliminary data.</text>
</comment>
<dbReference type="CDD" id="cd08498">
    <property type="entry name" value="PBP2_NikA_DppA_OppA_like_2"/>
    <property type="match status" value="1"/>
</dbReference>
<dbReference type="Gene3D" id="3.90.76.10">
    <property type="entry name" value="Dipeptide-binding Protein, Domain 1"/>
    <property type="match status" value="1"/>
</dbReference>
<dbReference type="InterPro" id="IPR000914">
    <property type="entry name" value="SBP_5_dom"/>
</dbReference>
<evidence type="ECO:0000256" key="3">
    <source>
        <dbReference type="ARBA" id="ARBA00022448"/>
    </source>
</evidence>
<comment type="similarity">
    <text evidence="2">Belongs to the bacterial solute-binding protein 5 family.</text>
</comment>
<proteinExistence type="inferred from homology"/>
<dbReference type="EMBL" id="JACTNG010000007">
    <property type="protein sequence ID" value="MBO1080060.1"/>
    <property type="molecule type" value="Genomic_DNA"/>
</dbReference>
<keyword evidence="3" id="KW-0813">Transport</keyword>
<dbReference type="InterPro" id="IPR006311">
    <property type="entry name" value="TAT_signal"/>
</dbReference>
<name>A0ABS3KSY7_9PROT</name>
<dbReference type="Proteomes" id="UP001518989">
    <property type="component" value="Unassembled WGS sequence"/>
</dbReference>
<evidence type="ECO:0000259" key="6">
    <source>
        <dbReference type="Pfam" id="PF00496"/>
    </source>
</evidence>
<feature type="signal peptide" evidence="5">
    <location>
        <begin position="1"/>
        <end position="27"/>
    </location>
</feature>
<organism evidence="7 8">
    <name type="scientific">Roseomonas haemaphysalidis</name>
    <dbReference type="NCBI Taxonomy" id="2768162"/>
    <lineage>
        <taxon>Bacteria</taxon>
        <taxon>Pseudomonadati</taxon>
        <taxon>Pseudomonadota</taxon>
        <taxon>Alphaproteobacteria</taxon>
        <taxon>Acetobacterales</taxon>
        <taxon>Roseomonadaceae</taxon>
        <taxon>Roseomonas</taxon>
    </lineage>
</organism>
<dbReference type="Pfam" id="PF00496">
    <property type="entry name" value="SBP_bac_5"/>
    <property type="match status" value="1"/>
</dbReference>
<feature type="chain" id="PRO_5046738467" evidence="5">
    <location>
        <begin position="28"/>
        <end position="530"/>
    </location>
</feature>
<feature type="domain" description="Solute-binding protein family 5" evidence="6">
    <location>
        <begin position="74"/>
        <end position="444"/>
    </location>
</feature>
<dbReference type="Gene3D" id="3.40.190.10">
    <property type="entry name" value="Periplasmic binding protein-like II"/>
    <property type="match status" value="1"/>
</dbReference>
<evidence type="ECO:0000256" key="4">
    <source>
        <dbReference type="ARBA" id="ARBA00022729"/>
    </source>
</evidence>
<sequence length="530" mass="57494">MKRRDLLAGAAALGLPALLPAASHGQAAPAGNRKLTIAFGDLVSSLDPQLNNLPGDRSSDLHFFDLLVRNQYNELQPGLALSWTLVDPTTWDFVLRPDVKWSDGRPFTADDVVFSYARAPSVPGSVANFGGYLRTVASVEALGPLQLRVKTREPNPLLPLNLASVHIVSRHGTEGATSNDFNTGKALIGTGPYRMVSYTQGERTLLRANPDYWDGAPYWTEVDYRYVANAASRTAALLAGDVDVIDKVSVSDLAQLRARPEVAVHAYPGLRMLLLQPSFAPGPNRFITDNDGKTFEKSPLTDQRVRQALSVAINRQALCERLLLGTANPTGQWMPEGTFGYNPDVPVPGYDPDGAKKLLAEAGFPNGFQITVHVPNDRYILGPQTIQAIGQMWSRIGVRTSVEAQPWAVYAAAVTKNEYAMSTLAWGNGTGEGTYAMTNVLGSFDAKLGRGVSNWGRYKSDEMDAALDAAMQEFDDTKREAIVKGAVVTAARDVGIIPLLHYQNVWASRRALKVEPLSSDRTVAMMVSPA</sequence>
<dbReference type="InterPro" id="IPR039424">
    <property type="entry name" value="SBP_5"/>
</dbReference>
<dbReference type="Gene3D" id="3.10.105.10">
    <property type="entry name" value="Dipeptide-binding Protein, Domain 3"/>
    <property type="match status" value="1"/>
</dbReference>
<comment type="subcellular location">
    <subcellularLocation>
        <location evidence="1">Periplasm</location>
    </subcellularLocation>
</comment>
<dbReference type="PANTHER" id="PTHR30290:SF9">
    <property type="entry name" value="OLIGOPEPTIDE-BINDING PROTEIN APPA"/>
    <property type="match status" value="1"/>
</dbReference>
<evidence type="ECO:0000313" key="7">
    <source>
        <dbReference type="EMBL" id="MBO1080060.1"/>
    </source>
</evidence>
<keyword evidence="8" id="KW-1185">Reference proteome</keyword>
<keyword evidence="4 5" id="KW-0732">Signal</keyword>
<evidence type="ECO:0000256" key="5">
    <source>
        <dbReference type="SAM" id="SignalP"/>
    </source>
</evidence>
<gene>
    <name evidence="7" type="ORF">IAI61_13555</name>
</gene>
<dbReference type="PANTHER" id="PTHR30290">
    <property type="entry name" value="PERIPLASMIC BINDING COMPONENT OF ABC TRANSPORTER"/>
    <property type="match status" value="1"/>
</dbReference>
<dbReference type="SUPFAM" id="SSF53850">
    <property type="entry name" value="Periplasmic binding protein-like II"/>
    <property type="match status" value="1"/>
</dbReference>
<reference evidence="7 8" key="1">
    <citation type="submission" date="2020-09" db="EMBL/GenBank/DDBJ databases">
        <title>Roseomonas.</title>
        <authorList>
            <person name="Zhu W."/>
        </authorList>
    </citation>
    <scope>NUCLEOTIDE SEQUENCE [LARGE SCALE GENOMIC DNA]</scope>
    <source>
        <strain evidence="7 8">573</strain>
    </source>
</reference>
<dbReference type="InterPro" id="IPR030678">
    <property type="entry name" value="Peptide/Ni-bd"/>
</dbReference>
<dbReference type="PIRSF" id="PIRSF002741">
    <property type="entry name" value="MppA"/>
    <property type="match status" value="1"/>
</dbReference>